<sequence>MTYRFPTQSNLYRGESEPVKRPKEFACFSYDEQHQYHIGDRSMKWYYTPALGADLSQGYEDFIKHDDSIDEHLDSLLTTIVHHEKETKKPIDANIVTWRGMMTKIMAVPFDNRDGFEMNATLYRGAIFIEENNEYKKASKEAQQNWRSAIPQDVMQYWGYKFETLSTIPRPWGETSRDYIENRDSHVTNNKEQYCSVVRTGIGKSIICIGGEVDAIWDSKPNPTYVELKTSANPTSGRDEENFHRKLMKWWIQSFLLGVPKIIVGFRSPDGILTKVEEIKTMTIPHMVKSMGKAHWDGDVCINFAGAFLEWLRQTITTEGVWRIRSAPKSNFIEVFQVEQVGHGNIITDEFMNWRIQLSLADATTSVNAERTPGVLEGG</sequence>
<dbReference type="Pfam" id="PF08652">
    <property type="entry name" value="RAI1"/>
    <property type="match status" value="1"/>
</dbReference>
<keyword evidence="7" id="KW-0540">Nuclease</keyword>
<dbReference type="GO" id="GO:0000956">
    <property type="term" value="P:nuclear-transcribed mRNA catabolic process"/>
    <property type="evidence" value="ECO:0007669"/>
    <property type="project" value="TreeGrafter"/>
</dbReference>
<evidence type="ECO:0000313" key="9">
    <source>
        <dbReference type="EMBL" id="KAK4219525.1"/>
    </source>
</evidence>
<keyword evidence="7" id="KW-0479">Metal-binding</keyword>
<dbReference type="PANTHER" id="PTHR12395">
    <property type="entry name" value="DOM-3 RELATED"/>
    <property type="match status" value="1"/>
</dbReference>
<comment type="cofactor">
    <cofactor evidence="1 7">
        <name>a divalent metal cation</name>
        <dbReference type="ChEBI" id="CHEBI:60240"/>
    </cofactor>
</comment>
<dbReference type="Proteomes" id="UP001301769">
    <property type="component" value="Unassembled WGS sequence"/>
</dbReference>
<reference evidence="9" key="2">
    <citation type="submission" date="2023-05" db="EMBL/GenBank/DDBJ databases">
        <authorList>
            <consortium name="Lawrence Berkeley National Laboratory"/>
            <person name="Steindorff A."/>
            <person name="Hensen N."/>
            <person name="Bonometti L."/>
            <person name="Westerberg I."/>
            <person name="Brannstrom I.O."/>
            <person name="Guillou S."/>
            <person name="Cros-Aarteil S."/>
            <person name="Calhoun S."/>
            <person name="Haridas S."/>
            <person name="Kuo A."/>
            <person name="Mondo S."/>
            <person name="Pangilinan J."/>
            <person name="Riley R."/>
            <person name="Labutti K."/>
            <person name="Andreopoulos B."/>
            <person name="Lipzen A."/>
            <person name="Chen C."/>
            <person name="Yanf M."/>
            <person name="Daum C."/>
            <person name="Ng V."/>
            <person name="Clum A."/>
            <person name="Ohm R."/>
            <person name="Martin F."/>
            <person name="Silar P."/>
            <person name="Natvig D."/>
            <person name="Lalanne C."/>
            <person name="Gautier V."/>
            <person name="Ament-Velasquez S.L."/>
            <person name="Kruys A."/>
            <person name="Hutchinson M.I."/>
            <person name="Powell A.J."/>
            <person name="Barry K."/>
            <person name="Miller A.N."/>
            <person name="Grigoriev I.V."/>
            <person name="Debuchy R."/>
            <person name="Gladieux P."/>
            <person name="Thoren M.H."/>
            <person name="Johannesson H."/>
        </authorList>
    </citation>
    <scope>NUCLEOTIDE SEQUENCE</scope>
    <source>
        <strain evidence="9">PSN293</strain>
    </source>
</reference>
<dbReference type="GO" id="GO:0005634">
    <property type="term" value="C:nucleus"/>
    <property type="evidence" value="ECO:0007669"/>
    <property type="project" value="UniProtKB-SubCell"/>
</dbReference>
<evidence type="ECO:0000256" key="2">
    <source>
        <dbReference type="ARBA" id="ARBA00006562"/>
    </source>
</evidence>
<keyword evidence="7" id="KW-0694">RNA-binding</keyword>
<accession>A0AAN6YJ62</accession>
<comment type="catalytic activity">
    <reaction evidence="4">
        <text>a 5'-end triphospho-ribonucleoside in mRNA + H2O = a 5'-end phospho-ribonucleoside in mRNA + diphosphate + H(+)</text>
        <dbReference type="Rhea" id="RHEA:78683"/>
        <dbReference type="Rhea" id="RHEA-COMP:15692"/>
        <dbReference type="Rhea" id="RHEA-COMP:17164"/>
        <dbReference type="ChEBI" id="CHEBI:15377"/>
        <dbReference type="ChEBI" id="CHEBI:15378"/>
        <dbReference type="ChEBI" id="CHEBI:33019"/>
        <dbReference type="ChEBI" id="CHEBI:138282"/>
        <dbReference type="ChEBI" id="CHEBI:167618"/>
    </reaction>
    <physiologicalReaction direction="left-to-right" evidence="4">
        <dbReference type="Rhea" id="RHEA:78684"/>
    </physiologicalReaction>
</comment>
<keyword evidence="7" id="KW-0547">Nucleotide-binding</keyword>
<keyword evidence="7" id="KW-0378">Hydrolase</keyword>
<evidence type="ECO:0000313" key="10">
    <source>
        <dbReference type="Proteomes" id="UP001301769"/>
    </source>
</evidence>
<comment type="function">
    <text evidence="5">Decapping enzyme for NAD-capped RNAs: specifically hydrolyzes the nicotinamide adenine dinucleotide (NAD) cap from a subset of RNAs by removing the entire NAD moiety from the 5'-end of an NAD-capped RNA. The NAD-cap is present at the 5'-end of some RNAs and snoRNAs. In contrast to the canonical 5'-end N7 methylguanosine (m7G) cap, the NAD cap promotes mRNA decay. Also acts as a non-canonical decapping enzyme that removes the entire cap structure of m7G capped or incompletely capped RNAs. Has decapping activity toward incomplete 5'-end m7G cap mRNAs such as unmethylated 5'-end-capped RNA (cap0), while it has no activity toward 2'-O-ribose methylated m7G cap (cap1). Also possesses RNA 5'-pyrophosphohydrolase activity by hydrolyzing the 5'-end triphosphate to release pyrophosphates. Stimulates exoribonuclease activity of Rat1, allowing it to degrade RNAs with stable secondary structure more effectively.</text>
</comment>
<organism evidence="9 10">
    <name type="scientific">Rhypophila decipiens</name>
    <dbReference type="NCBI Taxonomy" id="261697"/>
    <lineage>
        <taxon>Eukaryota</taxon>
        <taxon>Fungi</taxon>
        <taxon>Dikarya</taxon>
        <taxon>Ascomycota</taxon>
        <taxon>Pezizomycotina</taxon>
        <taxon>Sordariomycetes</taxon>
        <taxon>Sordariomycetidae</taxon>
        <taxon>Sordariales</taxon>
        <taxon>Naviculisporaceae</taxon>
        <taxon>Rhypophila</taxon>
    </lineage>
</organism>
<dbReference type="GO" id="GO:0004518">
    <property type="term" value="F:nuclease activity"/>
    <property type="evidence" value="ECO:0007669"/>
    <property type="project" value="UniProtKB-KW"/>
</dbReference>
<comment type="caution">
    <text evidence="9">The sequence shown here is derived from an EMBL/GenBank/DDBJ whole genome shotgun (WGS) entry which is preliminary data.</text>
</comment>
<gene>
    <name evidence="9" type="ORF">QBC37DRAFT_410258</name>
</gene>
<dbReference type="EMBL" id="MU858048">
    <property type="protein sequence ID" value="KAK4219525.1"/>
    <property type="molecule type" value="Genomic_DNA"/>
</dbReference>
<name>A0AAN6YJ62_9PEZI</name>
<comment type="similarity">
    <text evidence="2 7">Belongs to the DXO/Dom3Z family.</text>
</comment>
<dbReference type="GO" id="GO:0003723">
    <property type="term" value="F:RNA binding"/>
    <property type="evidence" value="ECO:0007669"/>
    <property type="project" value="UniProtKB-KW"/>
</dbReference>
<evidence type="ECO:0000256" key="1">
    <source>
        <dbReference type="ARBA" id="ARBA00001968"/>
    </source>
</evidence>
<dbReference type="PANTHER" id="PTHR12395:SF9">
    <property type="entry name" value="DECAPPING AND EXORIBONUCLEASE PROTEIN"/>
    <property type="match status" value="1"/>
</dbReference>
<dbReference type="InterPro" id="IPR039039">
    <property type="entry name" value="RAI1-like_fam"/>
</dbReference>
<dbReference type="GO" id="GO:0046872">
    <property type="term" value="F:metal ion binding"/>
    <property type="evidence" value="ECO:0007669"/>
    <property type="project" value="UniProtKB-KW"/>
</dbReference>
<proteinExistence type="inferred from homology"/>
<keyword evidence="10" id="KW-1185">Reference proteome</keyword>
<comment type="subcellular location">
    <subcellularLocation>
        <location evidence="7">Nucleus</location>
    </subcellularLocation>
</comment>
<evidence type="ECO:0000256" key="6">
    <source>
        <dbReference type="ARBA" id="ARBA00048124"/>
    </source>
</evidence>
<feature type="domain" description="RAI1-like" evidence="8">
    <location>
        <begin position="20"/>
        <end position="351"/>
    </location>
</feature>
<dbReference type="InterPro" id="IPR013961">
    <property type="entry name" value="RAI1"/>
</dbReference>
<dbReference type="AlphaFoldDB" id="A0AAN6YJ62"/>
<reference evidence="9" key="1">
    <citation type="journal article" date="2023" name="Mol. Phylogenet. Evol.">
        <title>Genome-scale phylogeny and comparative genomics of the fungal order Sordariales.</title>
        <authorList>
            <person name="Hensen N."/>
            <person name="Bonometti L."/>
            <person name="Westerberg I."/>
            <person name="Brannstrom I.O."/>
            <person name="Guillou S."/>
            <person name="Cros-Aarteil S."/>
            <person name="Calhoun S."/>
            <person name="Haridas S."/>
            <person name="Kuo A."/>
            <person name="Mondo S."/>
            <person name="Pangilinan J."/>
            <person name="Riley R."/>
            <person name="LaButti K."/>
            <person name="Andreopoulos B."/>
            <person name="Lipzen A."/>
            <person name="Chen C."/>
            <person name="Yan M."/>
            <person name="Daum C."/>
            <person name="Ng V."/>
            <person name="Clum A."/>
            <person name="Steindorff A."/>
            <person name="Ohm R.A."/>
            <person name="Martin F."/>
            <person name="Silar P."/>
            <person name="Natvig D.O."/>
            <person name="Lalanne C."/>
            <person name="Gautier V."/>
            <person name="Ament-Velasquez S.L."/>
            <person name="Kruys A."/>
            <person name="Hutchinson M.I."/>
            <person name="Powell A.J."/>
            <person name="Barry K."/>
            <person name="Miller A.N."/>
            <person name="Grigoriev I.V."/>
            <person name="Debuchy R."/>
            <person name="Gladieux P."/>
            <person name="Hiltunen Thoren M."/>
            <person name="Johannesson H."/>
        </authorList>
    </citation>
    <scope>NUCLEOTIDE SEQUENCE</scope>
    <source>
        <strain evidence="9">PSN293</strain>
    </source>
</reference>
<protein>
    <recommendedName>
        <fullName evidence="7">Decapping nuclease</fullName>
        <ecNumber evidence="7">3.6.1.-</ecNumber>
    </recommendedName>
</protein>
<dbReference type="GO" id="GO:0110155">
    <property type="term" value="P:NAD-cap decapping"/>
    <property type="evidence" value="ECO:0007669"/>
    <property type="project" value="TreeGrafter"/>
</dbReference>
<comment type="catalytic activity">
    <reaction evidence="3">
        <text>a 5'-end (N(7)-methyl 5'-triphosphoguanosine)-ribonucleoside-ribonucleotide in mRNA + H2O = a (N(7)-methyl 5'-triphosphoguanosine)-nucleoside + a 5'-end phospho-ribonucleoside in mRNA + H(+)</text>
        <dbReference type="Rhea" id="RHEA:66928"/>
        <dbReference type="Rhea" id="RHEA-COMP:15692"/>
        <dbReference type="Rhea" id="RHEA-COMP:17313"/>
        <dbReference type="ChEBI" id="CHEBI:15377"/>
        <dbReference type="ChEBI" id="CHEBI:15378"/>
        <dbReference type="ChEBI" id="CHEBI:138282"/>
        <dbReference type="ChEBI" id="CHEBI:172876"/>
        <dbReference type="ChEBI" id="CHEBI:172877"/>
    </reaction>
    <physiologicalReaction direction="left-to-right" evidence="3">
        <dbReference type="Rhea" id="RHEA:66929"/>
    </physiologicalReaction>
</comment>
<dbReference type="EC" id="3.6.1.-" evidence="7"/>
<evidence type="ECO:0000256" key="3">
    <source>
        <dbReference type="ARBA" id="ARBA00044676"/>
    </source>
</evidence>
<dbReference type="GO" id="GO:0005829">
    <property type="term" value="C:cytosol"/>
    <property type="evidence" value="ECO:0007669"/>
    <property type="project" value="TreeGrafter"/>
</dbReference>
<dbReference type="GO" id="GO:0000166">
    <property type="term" value="F:nucleotide binding"/>
    <property type="evidence" value="ECO:0007669"/>
    <property type="project" value="UniProtKB-KW"/>
</dbReference>
<evidence type="ECO:0000256" key="4">
    <source>
        <dbReference type="ARBA" id="ARBA00044692"/>
    </source>
</evidence>
<evidence type="ECO:0000256" key="7">
    <source>
        <dbReference type="RuleBase" id="RU367113"/>
    </source>
</evidence>
<keyword evidence="7" id="KW-0539">Nucleus</keyword>
<dbReference type="GO" id="GO:0034353">
    <property type="term" value="F:mRNA 5'-diphosphatase activity"/>
    <property type="evidence" value="ECO:0007669"/>
    <property type="project" value="TreeGrafter"/>
</dbReference>
<comment type="catalytic activity">
    <reaction evidence="6">
        <text>a 5'-end NAD(+)-phospho-ribonucleoside in mRNA + H2O = a 5'-end phospho-ribonucleoside in mRNA + NAD(+) + H(+)</text>
        <dbReference type="Rhea" id="RHEA:60880"/>
        <dbReference type="Rhea" id="RHEA-COMP:15692"/>
        <dbReference type="Rhea" id="RHEA-COMP:15698"/>
        <dbReference type="ChEBI" id="CHEBI:15377"/>
        <dbReference type="ChEBI" id="CHEBI:15378"/>
        <dbReference type="ChEBI" id="CHEBI:57540"/>
        <dbReference type="ChEBI" id="CHEBI:138282"/>
        <dbReference type="ChEBI" id="CHEBI:144029"/>
    </reaction>
    <physiologicalReaction direction="left-to-right" evidence="6">
        <dbReference type="Rhea" id="RHEA:60881"/>
    </physiologicalReaction>
</comment>
<evidence type="ECO:0000259" key="8">
    <source>
        <dbReference type="Pfam" id="PF08652"/>
    </source>
</evidence>
<evidence type="ECO:0000256" key="5">
    <source>
        <dbReference type="ARBA" id="ARBA00046211"/>
    </source>
</evidence>